<dbReference type="Gene3D" id="3.50.50.60">
    <property type="entry name" value="FAD/NAD(P)-binding domain"/>
    <property type="match status" value="1"/>
</dbReference>
<keyword evidence="1" id="KW-0862">Zinc</keyword>
<dbReference type="InterPro" id="IPR036875">
    <property type="entry name" value="Znf_CCHC_sf"/>
</dbReference>
<proteinExistence type="predicted"/>
<dbReference type="SUPFAM" id="SSF51971">
    <property type="entry name" value="Nucleotide-binding domain"/>
    <property type="match status" value="1"/>
</dbReference>
<feature type="domain" description="CCHC-type" evidence="2">
    <location>
        <begin position="317"/>
        <end position="330"/>
    </location>
</feature>
<dbReference type="PROSITE" id="PS50158">
    <property type="entry name" value="ZF_CCHC"/>
    <property type="match status" value="2"/>
</dbReference>
<reference evidence="3 4" key="1">
    <citation type="journal article" date="2024" name="BMC Genomics">
        <title>De novo assembly and annotation of Popillia japonica's genome with initial clues to its potential as an invasive pest.</title>
        <authorList>
            <person name="Cucini C."/>
            <person name="Boschi S."/>
            <person name="Funari R."/>
            <person name="Cardaioli E."/>
            <person name="Iannotti N."/>
            <person name="Marturano G."/>
            <person name="Paoli F."/>
            <person name="Bruttini M."/>
            <person name="Carapelli A."/>
            <person name="Frati F."/>
            <person name="Nardi F."/>
        </authorList>
    </citation>
    <scope>NUCLEOTIDE SEQUENCE [LARGE SCALE GENOMIC DNA]</scope>
    <source>
        <strain evidence="3">DMR45628</strain>
    </source>
</reference>
<dbReference type="Gene3D" id="3.60.10.10">
    <property type="entry name" value="Endonuclease/exonuclease/phosphatase"/>
    <property type="match status" value="2"/>
</dbReference>
<dbReference type="SMART" id="SM00343">
    <property type="entry name" value="ZnF_C2HC"/>
    <property type="match status" value="3"/>
</dbReference>
<dbReference type="GO" id="GO:0003676">
    <property type="term" value="F:nucleic acid binding"/>
    <property type="evidence" value="ECO:0007669"/>
    <property type="project" value="InterPro"/>
</dbReference>
<dbReference type="EMBL" id="JASPKY010000700">
    <property type="protein sequence ID" value="KAK9686531.1"/>
    <property type="molecule type" value="Genomic_DNA"/>
</dbReference>
<feature type="domain" description="CCHC-type" evidence="2">
    <location>
        <begin position="293"/>
        <end position="307"/>
    </location>
</feature>
<dbReference type="AlphaFoldDB" id="A0AAW1IBS7"/>
<keyword evidence="1" id="KW-0863">Zinc-finger</keyword>
<dbReference type="InterPro" id="IPR036188">
    <property type="entry name" value="FAD/NAD-bd_sf"/>
</dbReference>
<evidence type="ECO:0000313" key="3">
    <source>
        <dbReference type="EMBL" id="KAK9686531.1"/>
    </source>
</evidence>
<evidence type="ECO:0000256" key="1">
    <source>
        <dbReference type="PROSITE-ProRule" id="PRU00047"/>
    </source>
</evidence>
<evidence type="ECO:0000259" key="2">
    <source>
        <dbReference type="PROSITE" id="PS50158"/>
    </source>
</evidence>
<dbReference type="InterPro" id="IPR036691">
    <property type="entry name" value="Endo/exonu/phosph_ase_sf"/>
</dbReference>
<dbReference type="SUPFAM" id="SSF57756">
    <property type="entry name" value="Retrovirus zinc finger-like domains"/>
    <property type="match status" value="1"/>
</dbReference>
<dbReference type="Gene3D" id="4.10.60.10">
    <property type="entry name" value="Zinc finger, CCHC-type"/>
    <property type="match status" value="1"/>
</dbReference>
<comment type="caution">
    <text evidence="3">The sequence shown here is derived from an EMBL/GenBank/DDBJ whole genome shotgun (WGS) entry which is preliminary data.</text>
</comment>
<gene>
    <name evidence="3" type="ORF">QE152_g37120</name>
</gene>
<dbReference type="SUPFAM" id="SSF56219">
    <property type="entry name" value="DNase I-like"/>
    <property type="match status" value="1"/>
</dbReference>
<organism evidence="3 4">
    <name type="scientific">Popillia japonica</name>
    <name type="common">Japanese beetle</name>
    <dbReference type="NCBI Taxonomy" id="7064"/>
    <lineage>
        <taxon>Eukaryota</taxon>
        <taxon>Metazoa</taxon>
        <taxon>Ecdysozoa</taxon>
        <taxon>Arthropoda</taxon>
        <taxon>Hexapoda</taxon>
        <taxon>Insecta</taxon>
        <taxon>Pterygota</taxon>
        <taxon>Neoptera</taxon>
        <taxon>Endopterygota</taxon>
        <taxon>Coleoptera</taxon>
        <taxon>Polyphaga</taxon>
        <taxon>Scarabaeiformia</taxon>
        <taxon>Scarabaeidae</taxon>
        <taxon>Rutelinae</taxon>
        <taxon>Popillia</taxon>
    </lineage>
</organism>
<dbReference type="Proteomes" id="UP001458880">
    <property type="component" value="Unassembled WGS sequence"/>
</dbReference>
<keyword evidence="4" id="KW-1185">Reference proteome</keyword>
<sequence length="563" mass="63902">MQRRLKILMAAGIKFKIEIQVGKDISAEEIEREFDAIVLCIGASLANDIHIRGRNLKGLKRILRYLCGTMNLGLFYGKTEKDILVGYGHSDWTSVISRKSTTGYLFKDFGSIVCWQTKKQSSTALSSTEAEYVAEHTVVKSEGTTFVDIVKKLKEEVNIDQLGVKVKKLQKTAKGDLRLTLEGGHDMATLLGNEIHQRVDNFQVVTKKLGTTTIFILGIDPTTREEEVKEAIAREIKVEETDVVVRATRKGKYDELTIIAEVPKVQAIPLINRKKIRIGWTECGIRERVDIIRCYKCLEYGHKTRECAAQVDRSKDCIRCGETGHRGKDCVNRDKCIKCGIQGHRADQIKCPHFKKLVEGMRNKKIHQTGTGRARAPHDLAYATAKEKRVDVILVSEPNKKIAKGKEWITDEREDVAVLLLNKKLPVIRTKTGKGFVGISFEGWDLYCCYISPNIDLDEYKKKVELVVHNTGGVPTFVRRDSESYIDVTLSTQKLSTRITNWKVLEEESLTEHNFITSTLHYPRRNCQHESLTGKCWKKRVSPNTTSFTTKLKLPIQQINTNH</sequence>
<keyword evidence="1" id="KW-0479">Metal-binding</keyword>
<dbReference type="Gene3D" id="3.40.50.720">
    <property type="entry name" value="NAD(P)-binding Rossmann-like Domain"/>
    <property type="match status" value="1"/>
</dbReference>
<accession>A0AAW1IBS7</accession>
<dbReference type="GO" id="GO:0008270">
    <property type="term" value="F:zinc ion binding"/>
    <property type="evidence" value="ECO:0007669"/>
    <property type="project" value="UniProtKB-KW"/>
</dbReference>
<dbReference type="PANTHER" id="PTHR11439">
    <property type="entry name" value="GAG-POL-RELATED RETROTRANSPOSON"/>
    <property type="match status" value="1"/>
</dbReference>
<dbReference type="InterPro" id="IPR001878">
    <property type="entry name" value="Znf_CCHC"/>
</dbReference>
<dbReference type="CDD" id="cd09272">
    <property type="entry name" value="RNase_HI_RT_Ty1"/>
    <property type="match status" value="1"/>
</dbReference>
<name>A0AAW1IBS7_POPJA</name>
<evidence type="ECO:0000313" key="4">
    <source>
        <dbReference type="Proteomes" id="UP001458880"/>
    </source>
</evidence>
<protein>
    <recommendedName>
        <fullName evidence="2">CCHC-type domain-containing protein</fullName>
    </recommendedName>
</protein>